<evidence type="ECO:0000256" key="1">
    <source>
        <dbReference type="SAM" id="MobiDB-lite"/>
    </source>
</evidence>
<keyword evidence="2" id="KW-0732">Signal</keyword>
<organism evidence="3 4">
    <name type="scientific">Triparma laevis f. inornata</name>
    <dbReference type="NCBI Taxonomy" id="1714386"/>
    <lineage>
        <taxon>Eukaryota</taxon>
        <taxon>Sar</taxon>
        <taxon>Stramenopiles</taxon>
        <taxon>Ochrophyta</taxon>
        <taxon>Bolidophyceae</taxon>
        <taxon>Parmales</taxon>
        <taxon>Triparmaceae</taxon>
        <taxon>Triparma</taxon>
    </lineage>
</organism>
<accession>A0A9W7EXM4</accession>
<feature type="signal peptide" evidence="2">
    <location>
        <begin position="1"/>
        <end position="16"/>
    </location>
</feature>
<dbReference type="AlphaFoldDB" id="A0A9W7EXM4"/>
<evidence type="ECO:0000256" key="2">
    <source>
        <dbReference type="SAM" id="SignalP"/>
    </source>
</evidence>
<proteinExistence type="predicted"/>
<feature type="compositionally biased region" description="Basic and acidic residues" evidence="1">
    <location>
        <begin position="224"/>
        <end position="241"/>
    </location>
</feature>
<gene>
    <name evidence="3" type="ORF">TL16_g12670</name>
</gene>
<feature type="chain" id="PRO_5040757575" evidence="2">
    <location>
        <begin position="17"/>
        <end position="241"/>
    </location>
</feature>
<reference evidence="4" key="1">
    <citation type="journal article" date="2023" name="Commun. Biol.">
        <title>Genome analysis of Parmales, the sister group of diatoms, reveals the evolutionary specialization of diatoms from phago-mixotrophs to photoautotrophs.</title>
        <authorList>
            <person name="Ban H."/>
            <person name="Sato S."/>
            <person name="Yoshikawa S."/>
            <person name="Yamada K."/>
            <person name="Nakamura Y."/>
            <person name="Ichinomiya M."/>
            <person name="Sato N."/>
            <person name="Blanc-Mathieu R."/>
            <person name="Endo H."/>
            <person name="Kuwata A."/>
            <person name="Ogata H."/>
        </authorList>
    </citation>
    <scope>NUCLEOTIDE SEQUENCE [LARGE SCALE GENOMIC DNA]</scope>
</reference>
<feature type="region of interest" description="Disordered" evidence="1">
    <location>
        <begin position="217"/>
        <end position="241"/>
    </location>
</feature>
<name>A0A9W7EXM4_9STRA</name>
<dbReference type="Proteomes" id="UP001162640">
    <property type="component" value="Unassembled WGS sequence"/>
</dbReference>
<dbReference type="EMBL" id="BLQM01000528">
    <property type="protein sequence ID" value="GMH93583.1"/>
    <property type="molecule type" value="Genomic_DNA"/>
</dbReference>
<evidence type="ECO:0000313" key="4">
    <source>
        <dbReference type="Proteomes" id="UP001162640"/>
    </source>
</evidence>
<sequence length="241" mass="26961">MIRFLIVACTLLAANSYNLNAPSSRAQFIKTCAAVTPAFLLTPPLPANAEDLPQYLRTANANTELLTDCDLPRDYVRSYLQYRLIMQTSFDYLQFKVKPLLKNPETWPQIVGSFSSENARAGQGSGGTYFDRNIVNPFRIIGLSAPPDLEGLRETERDYDVSVTKLGKLISGRGGDSPVEVTKADVKGVMEEYDRGEKLLNTWVKILNDSLPVKELQAPGPGYKRSEKVRYEAERSEANRY</sequence>
<protein>
    <submittedName>
        <fullName evidence="3">Uncharacterized protein</fullName>
    </submittedName>
</protein>
<comment type="caution">
    <text evidence="3">The sequence shown here is derived from an EMBL/GenBank/DDBJ whole genome shotgun (WGS) entry which is preliminary data.</text>
</comment>
<evidence type="ECO:0000313" key="3">
    <source>
        <dbReference type="EMBL" id="GMH93583.1"/>
    </source>
</evidence>